<reference evidence="1" key="1">
    <citation type="submission" date="2022-09" db="EMBL/GenBank/DDBJ databases">
        <title>Multidrug resistance Raoultella ornithinolytica Strain MQB_Silv_108.</title>
        <authorList>
            <person name="Quintela-Baluja M."/>
        </authorList>
    </citation>
    <scope>NUCLEOTIDE SEQUENCE</scope>
    <source>
        <strain evidence="1">MQB_Silv_108</strain>
    </source>
</reference>
<name>A0A9Q9JHJ7_RAOOR</name>
<evidence type="ECO:0000313" key="2">
    <source>
        <dbReference type="Proteomes" id="UP001064206"/>
    </source>
</evidence>
<dbReference type="EMBL" id="CP104450">
    <property type="protein sequence ID" value="UXE40981.1"/>
    <property type="molecule type" value="Genomic_DNA"/>
</dbReference>
<organism evidence="1 2">
    <name type="scientific">Raoultella ornithinolytica</name>
    <name type="common">Klebsiella ornithinolytica</name>
    <dbReference type="NCBI Taxonomy" id="54291"/>
    <lineage>
        <taxon>Bacteria</taxon>
        <taxon>Pseudomonadati</taxon>
        <taxon>Pseudomonadota</taxon>
        <taxon>Gammaproteobacteria</taxon>
        <taxon>Enterobacterales</taxon>
        <taxon>Enterobacteriaceae</taxon>
        <taxon>Klebsiella/Raoultella group</taxon>
        <taxon>Raoultella</taxon>
    </lineage>
</organism>
<dbReference type="AlphaFoldDB" id="A0A9Q9JHJ7"/>
<protein>
    <submittedName>
        <fullName evidence="1">NTP pyrophosphohydrolase</fullName>
    </submittedName>
</protein>
<evidence type="ECO:0000313" key="1">
    <source>
        <dbReference type="EMBL" id="UXE40981.1"/>
    </source>
</evidence>
<dbReference type="Proteomes" id="UP001064206">
    <property type="component" value="Chromosome"/>
</dbReference>
<dbReference type="RefSeq" id="WP_072072074.1">
    <property type="nucleotide sequence ID" value="NZ_CP055216.1"/>
</dbReference>
<proteinExistence type="predicted"/>
<sequence>MARPVTKGLCRYESLKDGSLDLADIARMNDWLDLEADNEYRIAKWREDNER</sequence>
<dbReference type="InterPro" id="IPR054182">
    <property type="entry name" value="DUF6889"/>
</dbReference>
<accession>A0A9Q9JHJ7</accession>
<dbReference type="Pfam" id="PF21829">
    <property type="entry name" value="DUF6889"/>
    <property type="match status" value="1"/>
</dbReference>
<gene>
    <name evidence="1" type="ORF">N2J37_18550</name>
</gene>